<keyword evidence="6" id="KW-0029">Amino-acid transport</keyword>
<feature type="transmembrane region" description="Helical" evidence="9">
    <location>
        <begin position="68"/>
        <end position="93"/>
    </location>
</feature>
<dbReference type="InterPro" id="IPR010065">
    <property type="entry name" value="AA_ABC_transptr_permease_3TM"/>
</dbReference>
<dbReference type="PANTHER" id="PTHR30614:SF0">
    <property type="entry name" value="L-CYSTINE TRANSPORT SYSTEM PERMEASE PROTEIN TCYL"/>
    <property type="match status" value="1"/>
</dbReference>
<dbReference type="NCBIfam" id="TIGR01726">
    <property type="entry name" value="HEQRo_perm_3TM"/>
    <property type="match status" value="1"/>
</dbReference>
<evidence type="ECO:0000313" key="11">
    <source>
        <dbReference type="EMBL" id="PMP68244.1"/>
    </source>
</evidence>
<evidence type="ECO:0000256" key="6">
    <source>
        <dbReference type="ARBA" id="ARBA00022970"/>
    </source>
</evidence>
<dbReference type="Pfam" id="PF00528">
    <property type="entry name" value="BPD_transp_1"/>
    <property type="match status" value="1"/>
</dbReference>
<dbReference type="Gene3D" id="1.10.3720.10">
    <property type="entry name" value="MetI-like"/>
    <property type="match status" value="1"/>
</dbReference>
<dbReference type="InterPro" id="IPR035906">
    <property type="entry name" value="MetI-like_sf"/>
</dbReference>
<keyword evidence="8 9" id="KW-0472">Membrane</keyword>
<sequence>MIFDVSALNLSNLIYVLRGIFWTLFLTFVSIGLGLILGSALAFGEVYLPPPFSYIFRIIGEVLRGVPLILLFLILYFAFNLGMTLSAILGLGLRSASYQGQIFRSSLEAISAGQLHAGLSLGMTKFQVFKEILVPQALRIMIPGWTNEFITVLKDTSIAFVLGVMDIMTRADFIARSIGRYFEIYIFIALVYFVLVKTSMSILNNLYERVRIPGLGEKR</sequence>
<feature type="transmembrane region" description="Helical" evidence="9">
    <location>
        <begin position="184"/>
        <end position="203"/>
    </location>
</feature>
<dbReference type="InterPro" id="IPR000515">
    <property type="entry name" value="MetI-like"/>
</dbReference>
<keyword evidence="7 9" id="KW-1133">Transmembrane helix</keyword>
<evidence type="ECO:0000256" key="1">
    <source>
        <dbReference type="ARBA" id="ARBA00004429"/>
    </source>
</evidence>
<comment type="similarity">
    <text evidence="2">Belongs to the binding-protein-dependent transport system permease family. HisMQ subfamily.</text>
</comment>
<dbReference type="PANTHER" id="PTHR30614">
    <property type="entry name" value="MEMBRANE COMPONENT OF AMINO ACID ABC TRANSPORTER"/>
    <property type="match status" value="1"/>
</dbReference>
<protein>
    <submittedName>
        <fullName evidence="11">Amino acid ABC transporter permease</fullName>
    </submittedName>
</protein>
<evidence type="ECO:0000256" key="3">
    <source>
        <dbReference type="ARBA" id="ARBA00022448"/>
    </source>
</evidence>
<feature type="domain" description="ABC transmembrane type-1" evidence="10">
    <location>
        <begin position="20"/>
        <end position="203"/>
    </location>
</feature>
<accession>A0A2J6WF94</accession>
<comment type="caution">
    <text evidence="11">The sequence shown here is derived from an EMBL/GenBank/DDBJ whole genome shotgun (WGS) entry which is preliminary data.</text>
</comment>
<evidence type="ECO:0000256" key="7">
    <source>
        <dbReference type="ARBA" id="ARBA00022989"/>
    </source>
</evidence>
<reference evidence="11 12" key="1">
    <citation type="submission" date="2018-01" db="EMBL/GenBank/DDBJ databases">
        <title>Metagenomic assembled genomes from two thermal pools in the Uzon Caldera, Kamchatka, Russia.</title>
        <authorList>
            <person name="Wilkins L."/>
            <person name="Ettinger C."/>
        </authorList>
    </citation>
    <scope>NUCLEOTIDE SEQUENCE [LARGE SCALE GENOMIC DNA]</scope>
    <source>
        <strain evidence="11">ZAV-07</strain>
    </source>
</reference>
<dbReference type="GO" id="GO:0022857">
    <property type="term" value="F:transmembrane transporter activity"/>
    <property type="evidence" value="ECO:0007669"/>
    <property type="project" value="InterPro"/>
</dbReference>
<dbReference type="CDD" id="cd06261">
    <property type="entry name" value="TM_PBP2"/>
    <property type="match status" value="1"/>
</dbReference>
<organism evidence="11 12">
    <name type="scientific">Caldisericum exile</name>
    <dbReference type="NCBI Taxonomy" id="693075"/>
    <lineage>
        <taxon>Bacteria</taxon>
        <taxon>Pseudomonadati</taxon>
        <taxon>Caldisericota/Cryosericota group</taxon>
        <taxon>Caldisericota</taxon>
        <taxon>Caldisericia</taxon>
        <taxon>Caldisericales</taxon>
        <taxon>Caldisericaceae</taxon>
        <taxon>Caldisericum</taxon>
    </lineage>
</organism>
<evidence type="ECO:0000256" key="9">
    <source>
        <dbReference type="RuleBase" id="RU363032"/>
    </source>
</evidence>
<evidence type="ECO:0000259" key="10">
    <source>
        <dbReference type="PROSITE" id="PS50928"/>
    </source>
</evidence>
<dbReference type="RefSeq" id="WP_416085769.1">
    <property type="nucleotide sequence ID" value="NZ_JBNARP010000024.1"/>
</dbReference>
<dbReference type="GO" id="GO:0006865">
    <property type="term" value="P:amino acid transport"/>
    <property type="evidence" value="ECO:0007669"/>
    <property type="project" value="UniProtKB-KW"/>
</dbReference>
<evidence type="ECO:0000256" key="5">
    <source>
        <dbReference type="ARBA" id="ARBA00022692"/>
    </source>
</evidence>
<proteinExistence type="inferred from homology"/>
<comment type="subcellular location">
    <subcellularLocation>
        <location evidence="1">Cell inner membrane</location>
        <topology evidence="1">Multi-pass membrane protein</topology>
    </subcellularLocation>
    <subcellularLocation>
        <location evidence="9">Cell membrane</location>
        <topology evidence="9">Multi-pass membrane protein</topology>
    </subcellularLocation>
</comment>
<dbReference type="Proteomes" id="UP000237040">
    <property type="component" value="Unassembled WGS sequence"/>
</dbReference>
<evidence type="ECO:0000313" key="12">
    <source>
        <dbReference type="Proteomes" id="UP000237040"/>
    </source>
</evidence>
<evidence type="ECO:0000256" key="2">
    <source>
        <dbReference type="ARBA" id="ARBA00010072"/>
    </source>
</evidence>
<gene>
    <name evidence="11" type="ORF">C0189_01535</name>
</gene>
<dbReference type="SUPFAM" id="SSF161098">
    <property type="entry name" value="MetI-like"/>
    <property type="match status" value="1"/>
</dbReference>
<dbReference type="PROSITE" id="PS50928">
    <property type="entry name" value="ABC_TM1"/>
    <property type="match status" value="1"/>
</dbReference>
<evidence type="ECO:0000256" key="8">
    <source>
        <dbReference type="ARBA" id="ARBA00023136"/>
    </source>
</evidence>
<keyword evidence="4" id="KW-1003">Cell membrane</keyword>
<dbReference type="InterPro" id="IPR043429">
    <property type="entry name" value="ArtM/GltK/GlnP/TcyL/YhdX-like"/>
</dbReference>
<feature type="transmembrane region" description="Helical" evidence="9">
    <location>
        <begin position="20"/>
        <end position="48"/>
    </location>
</feature>
<name>A0A2J6WF94_9BACT</name>
<evidence type="ECO:0000256" key="4">
    <source>
        <dbReference type="ARBA" id="ARBA00022475"/>
    </source>
</evidence>
<dbReference type="GO" id="GO:0043190">
    <property type="term" value="C:ATP-binding cassette (ABC) transporter complex"/>
    <property type="evidence" value="ECO:0007669"/>
    <property type="project" value="InterPro"/>
</dbReference>
<keyword evidence="3 9" id="KW-0813">Transport</keyword>
<dbReference type="AlphaFoldDB" id="A0A2J6WF94"/>
<keyword evidence="5 9" id="KW-0812">Transmembrane</keyword>
<dbReference type="EMBL" id="PNIL01000024">
    <property type="protein sequence ID" value="PMP68244.1"/>
    <property type="molecule type" value="Genomic_DNA"/>
</dbReference>